<accession>A0ABP3TYP1</accession>
<keyword evidence="2" id="KW-1185">Reference proteome</keyword>
<dbReference type="EMBL" id="BAAAGE010000001">
    <property type="protein sequence ID" value="GAA0718690.1"/>
    <property type="molecule type" value="Genomic_DNA"/>
</dbReference>
<dbReference type="RefSeq" id="WP_343911913.1">
    <property type="nucleotide sequence ID" value="NZ_BAAAGE010000001.1"/>
</dbReference>
<gene>
    <name evidence="1" type="ORF">GCM10009430_17140</name>
</gene>
<name>A0ABP3TYP1_9FLAO</name>
<organism evidence="1 2">
    <name type="scientific">Aquimarina litoralis</name>
    <dbReference type="NCBI Taxonomy" id="584605"/>
    <lineage>
        <taxon>Bacteria</taxon>
        <taxon>Pseudomonadati</taxon>
        <taxon>Bacteroidota</taxon>
        <taxon>Flavobacteriia</taxon>
        <taxon>Flavobacteriales</taxon>
        <taxon>Flavobacteriaceae</taxon>
        <taxon>Aquimarina</taxon>
    </lineage>
</organism>
<comment type="caution">
    <text evidence="1">The sequence shown here is derived from an EMBL/GenBank/DDBJ whole genome shotgun (WGS) entry which is preliminary data.</text>
</comment>
<proteinExistence type="predicted"/>
<dbReference type="Proteomes" id="UP001501758">
    <property type="component" value="Unassembled WGS sequence"/>
</dbReference>
<reference evidence="2" key="1">
    <citation type="journal article" date="2019" name="Int. J. Syst. Evol. Microbiol.">
        <title>The Global Catalogue of Microorganisms (GCM) 10K type strain sequencing project: providing services to taxonomists for standard genome sequencing and annotation.</title>
        <authorList>
            <consortium name="The Broad Institute Genomics Platform"/>
            <consortium name="The Broad Institute Genome Sequencing Center for Infectious Disease"/>
            <person name="Wu L."/>
            <person name="Ma J."/>
        </authorList>
    </citation>
    <scope>NUCLEOTIDE SEQUENCE [LARGE SCALE GENOMIC DNA]</scope>
    <source>
        <strain evidence="2">JCM 15974</strain>
    </source>
</reference>
<protein>
    <recommendedName>
        <fullName evidence="3">Outer membrane protein beta-barrel domain-containing protein</fullName>
    </recommendedName>
</protein>
<evidence type="ECO:0000313" key="2">
    <source>
        <dbReference type="Proteomes" id="UP001501758"/>
    </source>
</evidence>
<evidence type="ECO:0000313" key="1">
    <source>
        <dbReference type="EMBL" id="GAA0718690.1"/>
    </source>
</evidence>
<sequence>MERLMKVAIVLLISKMSFGQENDASDKGKFRFRSIEAGFGFYESTYKERINSSGHSGIDLSVRTSFSLKRNIFSLDLKLGEEVSFFGGGDSFYTVNILYGRQWDLAAWFAIETHSGLGVFANSRYDVSGDFGRDTKTEESLGVPIDLKFMLYPKGFTIGLNPGVNFNSIGNTFYGNLIFQYNFN</sequence>
<evidence type="ECO:0008006" key="3">
    <source>
        <dbReference type="Google" id="ProtNLM"/>
    </source>
</evidence>